<dbReference type="GO" id="GO:0006120">
    <property type="term" value="P:mitochondrial electron transport, NADH to ubiquinone"/>
    <property type="evidence" value="ECO:0007669"/>
    <property type="project" value="InterPro"/>
</dbReference>
<dbReference type="OrthoDB" id="1913277at2759"/>
<protein>
    <submittedName>
        <fullName evidence="7">Uncharacterized protein</fullName>
    </submittedName>
</protein>
<accession>A0A427XXJ3</accession>
<evidence type="ECO:0000256" key="1">
    <source>
        <dbReference type="ARBA" id="ARBA00004448"/>
    </source>
</evidence>
<dbReference type="RefSeq" id="XP_028477397.1">
    <property type="nucleotide sequence ID" value="XM_028622505.1"/>
</dbReference>
<dbReference type="GO" id="GO:0045271">
    <property type="term" value="C:respiratory chain complex I"/>
    <property type="evidence" value="ECO:0007669"/>
    <property type="project" value="InterPro"/>
</dbReference>
<evidence type="ECO:0000256" key="4">
    <source>
        <dbReference type="ARBA" id="ARBA00022989"/>
    </source>
</evidence>
<evidence type="ECO:0000313" key="7">
    <source>
        <dbReference type="EMBL" id="RSH83445.1"/>
    </source>
</evidence>
<evidence type="ECO:0000313" key="8">
    <source>
        <dbReference type="Proteomes" id="UP000279236"/>
    </source>
</evidence>
<dbReference type="PANTHER" id="PTHR21382">
    <property type="entry name" value="NADH-UBIQUINONE OXIDOREDUCTASE SUBUNIT"/>
    <property type="match status" value="1"/>
</dbReference>
<comment type="caution">
    <text evidence="7">The sequence shown here is derived from an EMBL/GenBank/DDBJ whole genome shotgun (WGS) entry which is preliminary data.</text>
</comment>
<proteinExistence type="predicted"/>
<dbReference type="PANTHER" id="PTHR21382:SF1">
    <property type="entry name" value="NADH DEHYDROGENASE [UBIQUINONE] 1 ALPHA SUBCOMPLEX SUBUNIT 11"/>
    <property type="match status" value="1"/>
</dbReference>
<dbReference type="STRING" id="105984.A0A427XXJ3"/>
<sequence length="182" mass="18830">MVASPLLPPAGASSRAFIAPSVVEGQQHLFHQHDTLNIATRITLQSAGAGLLVSAVQNALDRHDRGAMGIFTRTGGTIGLFAGMGFMYSFTQSYVANLREKDDSLNGAAGGCAAGFLAGVRARSFPMAVGACAGLGAVIGTFDAAGASLAGDGRQDLSRKEREQLRLSFFKQPKEAATEEAA</sequence>
<dbReference type="GeneID" id="39591672"/>
<name>A0A427XXJ3_9TREE</name>
<dbReference type="InterPro" id="IPR039205">
    <property type="entry name" value="NDUFA11"/>
</dbReference>
<dbReference type="EMBL" id="RSCE01000004">
    <property type="protein sequence ID" value="RSH83445.1"/>
    <property type="molecule type" value="Genomic_DNA"/>
</dbReference>
<keyword evidence="2" id="KW-0812">Transmembrane</keyword>
<organism evidence="7 8">
    <name type="scientific">Apiotrichum porosum</name>
    <dbReference type="NCBI Taxonomy" id="105984"/>
    <lineage>
        <taxon>Eukaryota</taxon>
        <taxon>Fungi</taxon>
        <taxon>Dikarya</taxon>
        <taxon>Basidiomycota</taxon>
        <taxon>Agaricomycotina</taxon>
        <taxon>Tremellomycetes</taxon>
        <taxon>Trichosporonales</taxon>
        <taxon>Trichosporonaceae</taxon>
        <taxon>Apiotrichum</taxon>
    </lineage>
</organism>
<keyword evidence="6" id="KW-0472">Membrane</keyword>
<comment type="subcellular location">
    <subcellularLocation>
        <location evidence="1">Mitochondrion inner membrane</location>
        <topology evidence="1">Multi-pass membrane protein</topology>
    </subcellularLocation>
</comment>
<dbReference type="Pfam" id="PF02466">
    <property type="entry name" value="Tim17"/>
    <property type="match status" value="1"/>
</dbReference>
<evidence type="ECO:0000256" key="2">
    <source>
        <dbReference type="ARBA" id="ARBA00022692"/>
    </source>
</evidence>
<evidence type="ECO:0000256" key="3">
    <source>
        <dbReference type="ARBA" id="ARBA00022792"/>
    </source>
</evidence>
<reference evidence="7 8" key="1">
    <citation type="submission" date="2018-11" db="EMBL/GenBank/DDBJ databases">
        <title>Genome sequence of Apiotrichum porosum DSM 27194.</title>
        <authorList>
            <person name="Aliyu H."/>
            <person name="Gorte O."/>
            <person name="Ochsenreither K."/>
        </authorList>
    </citation>
    <scope>NUCLEOTIDE SEQUENCE [LARGE SCALE GENOMIC DNA]</scope>
    <source>
        <strain evidence="7 8">DSM 27194</strain>
    </source>
</reference>
<keyword evidence="8" id="KW-1185">Reference proteome</keyword>
<keyword evidence="5" id="KW-0496">Mitochondrion</keyword>
<keyword evidence="4" id="KW-1133">Transmembrane helix</keyword>
<dbReference type="Proteomes" id="UP000279236">
    <property type="component" value="Unassembled WGS sequence"/>
</dbReference>
<keyword evidence="3" id="KW-0999">Mitochondrion inner membrane</keyword>
<evidence type="ECO:0000256" key="5">
    <source>
        <dbReference type="ARBA" id="ARBA00023128"/>
    </source>
</evidence>
<dbReference type="GO" id="GO:0005743">
    <property type="term" value="C:mitochondrial inner membrane"/>
    <property type="evidence" value="ECO:0007669"/>
    <property type="project" value="UniProtKB-SubCell"/>
</dbReference>
<evidence type="ECO:0000256" key="6">
    <source>
        <dbReference type="ARBA" id="ARBA00023136"/>
    </source>
</evidence>
<gene>
    <name evidence="7" type="ORF">EHS24_007129</name>
</gene>
<dbReference type="AlphaFoldDB" id="A0A427XXJ3"/>